<evidence type="ECO:0000313" key="1">
    <source>
        <dbReference type="EMBL" id="KAH3823817.1"/>
    </source>
</evidence>
<dbReference type="EMBL" id="JAIWYP010000005">
    <property type="protein sequence ID" value="KAH3823817.1"/>
    <property type="molecule type" value="Genomic_DNA"/>
</dbReference>
<dbReference type="PANTHER" id="PTHR16897:SF2">
    <property type="entry name" value="OS03G0226600 PROTEIN"/>
    <property type="match status" value="1"/>
</dbReference>
<dbReference type="SUPFAM" id="SSF49265">
    <property type="entry name" value="Fibronectin type III"/>
    <property type="match status" value="1"/>
</dbReference>
<organism evidence="1 2">
    <name type="scientific">Dreissena polymorpha</name>
    <name type="common">Zebra mussel</name>
    <name type="synonym">Mytilus polymorpha</name>
    <dbReference type="NCBI Taxonomy" id="45954"/>
    <lineage>
        <taxon>Eukaryota</taxon>
        <taxon>Metazoa</taxon>
        <taxon>Spiralia</taxon>
        <taxon>Lophotrochozoa</taxon>
        <taxon>Mollusca</taxon>
        <taxon>Bivalvia</taxon>
        <taxon>Autobranchia</taxon>
        <taxon>Heteroconchia</taxon>
        <taxon>Euheterodonta</taxon>
        <taxon>Imparidentia</taxon>
        <taxon>Neoheterodontei</taxon>
        <taxon>Myida</taxon>
        <taxon>Dreissenoidea</taxon>
        <taxon>Dreissenidae</taxon>
        <taxon>Dreissena</taxon>
    </lineage>
</organism>
<reference evidence="1" key="2">
    <citation type="submission" date="2020-11" db="EMBL/GenBank/DDBJ databases">
        <authorList>
            <person name="McCartney M.A."/>
            <person name="Auch B."/>
            <person name="Kono T."/>
            <person name="Mallez S."/>
            <person name="Becker A."/>
            <person name="Gohl D.M."/>
            <person name="Silverstein K.A.T."/>
            <person name="Koren S."/>
            <person name="Bechman K.B."/>
            <person name="Herman A."/>
            <person name="Abrahante J.E."/>
            <person name="Garbe J."/>
        </authorList>
    </citation>
    <scope>NUCLEOTIDE SEQUENCE</scope>
    <source>
        <strain evidence="1">Duluth1</strain>
        <tissue evidence="1">Whole animal</tissue>
    </source>
</reference>
<evidence type="ECO:0000313" key="2">
    <source>
        <dbReference type="Proteomes" id="UP000828390"/>
    </source>
</evidence>
<dbReference type="PANTHER" id="PTHR16897">
    <property type="entry name" value="OS10G0105400 PROTEIN"/>
    <property type="match status" value="1"/>
</dbReference>
<comment type="caution">
    <text evidence="1">The sequence shown here is derived from an EMBL/GenBank/DDBJ whole genome shotgun (WGS) entry which is preliminary data.</text>
</comment>
<dbReference type="AlphaFoldDB" id="A0A9D4H1T7"/>
<protein>
    <submittedName>
        <fullName evidence="1">Uncharacterized protein</fullName>
    </submittedName>
</protein>
<keyword evidence="2" id="KW-1185">Reference proteome</keyword>
<dbReference type="InterPro" id="IPR036116">
    <property type="entry name" value="FN3_sf"/>
</dbReference>
<gene>
    <name evidence="1" type="ORF">DPMN_125640</name>
</gene>
<accession>A0A9D4H1T7</accession>
<sequence length="1108" mass="124038">MRYHQVRANSDGIFFVNNFKLNTGDSFYATIRIYNKAGLYSEVCSDRVVVSQTPYLEVRDGTGEDIDFQVMLNLIEGSWKYSDACPIYEAKWKIESLAGETLLDFKPIPNAGQVFYNDEVQLENGMKYIVTVQTIDFLGRVKTARSDGVTVRIQPPFPGFVRDGIDKDLTYQFSTTELSANWDNFGDKSSDPTQSIHHYEVAIGNDRRYEKTRSNVHYFVDVGLNNSYTFSHLNLTSKLVRYYVTVRAYSMAGGFTEGYSNGIRVGFNLDIIPGSISVNKYQSSVDSMAISWSEFQSDIDIIDYKVAISSHEDIITNDTVVCNIITANKTVYDVAPLHSVGLDEYSKLSGLTLLHNRKYYVTVLAEDEAGMCTGITSDWIHVDTTPPEFGKLYINDIESSTVIYVKKPSEMQIKWENVNDNESGIKSVFIKLYECSTCLSIAVTSENCFLIDENDVIDDTKTAFYELQMNAENAYYITVEVTNEANLVTRVQSFSVLVDITQPLIGEVKVTDNWNDVKTFQNSTDKLSGMLPIALTEVDYLCPSQKLYFPVRSENRMLQIMREFKDEYLVVNSTGAYLGIGYNSDLSAITKSGVISESMNLQSGNYSFHVRAAKGFGTITTVAIVTDQIVIPFVIENKPEEVEFDYSKFENVTGLEAGNSTLNATMNNTTTTTVPNISSKPNNVTNSSTSDLEYQEYGIGIHFLGYKVGNNKFYYHVFWAKSKYTSSLRWFKTYTDLNSKQSFIIKIVKKSEYLDNTVDVALIVAGEEVVSISGFKFAGAVKLAALTWTEDNYKPPLDDIYKPFFAEAELSSIYVPDVQDKPCRHGRGFYDGESGIKELWVGASDNNLSPGNIRAMQLYKTFCFPCIKPCDMLCNESCTVEKLLDGFNMVSIDVTNLHLKASENSPECANITTDNKCNSTAYYLNAKLVNFAGEETLVFSNGIQIDTSPPYCDNVTCTDPENSEDQPTKFTGSSSTIGAYWDCADQTSQIVKYNVQIINTESGAIIMDYVDVGLKTKAKFNLKNGTFEHKKLYEVRISALNSAGLASIFACSVQVILFPPDISNIISGPLFANRTNIADDEEPYWTESQSQIGMQWQGGTPDIEFYGM</sequence>
<reference evidence="1" key="1">
    <citation type="journal article" date="2019" name="bioRxiv">
        <title>The Genome of the Zebra Mussel, Dreissena polymorpha: A Resource for Invasive Species Research.</title>
        <authorList>
            <person name="McCartney M.A."/>
            <person name="Auch B."/>
            <person name="Kono T."/>
            <person name="Mallez S."/>
            <person name="Zhang Y."/>
            <person name="Obille A."/>
            <person name="Becker A."/>
            <person name="Abrahante J.E."/>
            <person name="Garbe J."/>
            <person name="Badalamenti J.P."/>
            <person name="Herman A."/>
            <person name="Mangelson H."/>
            <person name="Liachko I."/>
            <person name="Sullivan S."/>
            <person name="Sone E.D."/>
            <person name="Koren S."/>
            <person name="Silverstein K.A.T."/>
            <person name="Beckman K.B."/>
            <person name="Gohl D.M."/>
        </authorList>
    </citation>
    <scope>NUCLEOTIDE SEQUENCE</scope>
    <source>
        <strain evidence="1">Duluth1</strain>
        <tissue evidence="1">Whole animal</tissue>
    </source>
</reference>
<name>A0A9D4H1T7_DREPO</name>
<proteinExistence type="predicted"/>
<dbReference type="Proteomes" id="UP000828390">
    <property type="component" value="Unassembled WGS sequence"/>
</dbReference>